<dbReference type="SUPFAM" id="SSF56988">
    <property type="entry name" value="Anthrax protective antigen"/>
    <property type="match status" value="1"/>
</dbReference>
<keyword evidence="5" id="KW-1185">Reference proteome</keyword>
<organism evidence="4 5">
    <name type="scientific">Propioniciclava soli</name>
    <dbReference type="NCBI Taxonomy" id="2775081"/>
    <lineage>
        <taxon>Bacteria</taxon>
        <taxon>Bacillati</taxon>
        <taxon>Actinomycetota</taxon>
        <taxon>Actinomycetes</taxon>
        <taxon>Propionibacteriales</taxon>
        <taxon>Propionibacteriaceae</taxon>
        <taxon>Propioniciclava</taxon>
    </lineage>
</organism>
<dbReference type="SMART" id="SM01217">
    <property type="entry name" value="Fn3_like"/>
    <property type="match status" value="1"/>
</dbReference>
<dbReference type="Gene3D" id="2.60.40.10">
    <property type="entry name" value="Immunoglobulins"/>
    <property type="match status" value="1"/>
</dbReference>
<protein>
    <submittedName>
        <fullName evidence="4">Glycoside hydrolase family 3 C-terminal domain-containing protein</fullName>
    </submittedName>
</protein>
<reference evidence="4 5" key="1">
    <citation type="journal article" date="2023" name="Environ Microbiome">
        <title>A coral-associated actinobacterium mitigates coral bleaching under heat stress.</title>
        <authorList>
            <person name="Li J."/>
            <person name="Zou Y."/>
            <person name="Li Q."/>
            <person name="Zhang J."/>
            <person name="Bourne D.G."/>
            <person name="Lyu Y."/>
            <person name="Liu C."/>
            <person name="Zhang S."/>
        </authorList>
    </citation>
    <scope>NUCLEOTIDE SEQUENCE [LARGE SCALE GENOMIC DNA]</scope>
    <source>
        <strain evidence="4 5">SCSIO 13291</strain>
    </source>
</reference>
<proteinExistence type="inferred from homology"/>
<dbReference type="Gene3D" id="3.20.20.300">
    <property type="entry name" value="Glycoside hydrolase, family 3, N-terminal domain"/>
    <property type="match status" value="1"/>
</dbReference>
<gene>
    <name evidence="4" type="ORF">PCC79_00205</name>
</gene>
<accession>A0ABZ3C7C6</accession>
<feature type="domain" description="PA14" evidence="3">
    <location>
        <begin position="408"/>
        <end position="571"/>
    </location>
</feature>
<dbReference type="RefSeq" id="WP_232549268.1">
    <property type="nucleotide sequence ID" value="NZ_CP115965.1"/>
</dbReference>
<comment type="similarity">
    <text evidence="1">Belongs to the glycosyl hydrolase 3 family.</text>
</comment>
<dbReference type="Pfam" id="PF00933">
    <property type="entry name" value="Glyco_hydro_3"/>
    <property type="match status" value="1"/>
</dbReference>
<evidence type="ECO:0000313" key="4">
    <source>
        <dbReference type="EMBL" id="WZW98664.1"/>
    </source>
</evidence>
<dbReference type="EMBL" id="CP115965">
    <property type="protein sequence ID" value="WZW98664.1"/>
    <property type="molecule type" value="Genomic_DNA"/>
</dbReference>
<evidence type="ECO:0000256" key="2">
    <source>
        <dbReference type="ARBA" id="ARBA00022801"/>
    </source>
</evidence>
<dbReference type="SUPFAM" id="SSF52279">
    <property type="entry name" value="Beta-D-glucan exohydrolase, C-terminal domain"/>
    <property type="match status" value="1"/>
</dbReference>
<evidence type="ECO:0000313" key="5">
    <source>
        <dbReference type="Proteomes" id="UP001434337"/>
    </source>
</evidence>
<dbReference type="PANTHER" id="PTHR42715:SF10">
    <property type="entry name" value="BETA-GLUCOSIDASE"/>
    <property type="match status" value="1"/>
</dbReference>
<dbReference type="SUPFAM" id="SSF51445">
    <property type="entry name" value="(Trans)glycosidases"/>
    <property type="match status" value="1"/>
</dbReference>
<dbReference type="InterPro" id="IPR017853">
    <property type="entry name" value="GH"/>
</dbReference>
<dbReference type="InterPro" id="IPR037524">
    <property type="entry name" value="PA14/GLEYA"/>
</dbReference>
<dbReference type="InterPro" id="IPR036881">
    <property type="entry name" value="Glyco_hydro_3_C_sf"/>
</dbReference>
<dbReference type="Pfam" id="PF07691">
    <property type="entry name" value="PA14"/>
    <property type="match status" value="1"/>
</dbReference>
<evidence type="ECO:0000259" key="3">
    <source>
        <dbReference type="PROSITE" id="PS51820"/>
    </source>
</evidence>
<evidence type="ECO:0000256" key="1">
    <source>
        <dbReference type="ARBA" id="ARBA00005336"/>
    </source>
</evidence>
<dbReference type="PANTHER" id="PTHR42715">
    <property type="entry name" value="BETA-GLUCOSIDASE"/>
    <property type="match status" value="1"/>
</dbReference>
<dbReference type="Pfam" id="PF01915">
    <property type="entry name" value="Glyco_hydro_3_C"/>
    <property type="match status" value="1"/>
</dbReference>
<dbReference type="InterPro" id="IPR050288">
    <property type="entry name" value="Cellulose_deg_GH3"/>
</dbReference>
<keyword evidence="2 4" id="KW-0378">Hydrolase</keyword>
<dbReference type="Pfam" id="PF14310">
    <property type="entry name" value="Fn3-like"/>
    <property type="match status" value="1"/>
</dbReference>
<dbReference type="SMART" id="SM00758">
    <property type="entry name" value="PA14"/>
    <property type="match status" value="1"/>
</dbReference>
<dbReference type="InterPro" id="IPR002772">
    <property type="entry name" value="Glyco_hydro_3_C"/>
</dbReference>
<dbReference type="Proteomes" id="UP001434337">
    <property type="component" value="Chromosome"/>
</dbReference>
<dbReference type="PROSITE" id="PS51820">
    <property type="entry name" value="PA14"/>
    <property type="match status" value="1"/>
</dbReference>
<name>A0ABZ3C7C6_9ACTN</name>
<dbReference type="GO" id="GO:0016787">
    <property type="term" value="F:hydrolase activity"/>
    <property type="evidence" value="ECO:0007669"/>
    <property type="project" value="UniProtKB-KW"/>
</dbReference>
<dbReference type="InterPro" id="IPR011658">
    <property type="entry name" value="PA14_dom"/>
</dbReference>
<dbReference type="PRINTS" id="PR00133">
    <property type="entry name" value="GLHYDRLASE3"/>
</dbReference>
<dbReference type="InterPro" id="IPR026891">
    <property type="entry name" value="Fn3-like"/>
</dbReference>
<dbReference type="InterPro" id="IPR001764">
    <property type="entry name" value="Glyco_hydro_3_N"/>
</dbReference>
<dbReference type="InterPro" id="IPR013783">
    <property type="entry name" value="Ig-like_fold"/>
</dbReference>
<dbReference type="InterPro" id="IPR036962">
    <property type="entry name" value="Glyco_hydro_3_N_sf"/>
</dbReference>
<sequence length="849" mass="91401">MDTSLDADARADLLAAAMTFDQKVGLFANPGIPIPELGVPSRREKDGANGLASNAHESTAFPSGVAMASTWDTEMPYAFGAQGAQEAWEVGYSGWAAPAADMTRSPYHGRQWSSYGEDPLLGGRLPAAVVEGVKSIDGVYALPKHTVANTQESQRLTLNNVMDLRTLREVYVRQWEPIIAAAPGALMCAFPRLMGDYSCDHDLLNNQIIKGDLGFEGWISSDYSACESVQAYNLGTDFCGPEGVNGEALGQAVLDGVIPMERFDDMVHRVLRTFFEDGLMDHLPPGALESVQPQLAVSEATLARGREIAYRAGVEGSVLLKNDDILPLDANAIDSIALIGENTDRFLQGFGADSIPLPAHVTTIQEGIEARVGDGVTMTKVDGTDPLRVADGSLPGPAPIPSSVLSAGGSSGLQAQWFTNPTWSGNPLVARIEDQVNWGNGLPMVFATFGSETSPAPDVPPAFFANPQPSIRWSGQLTPVASGTYDLGLSLLGSARLWVDGEEVLSVDADRIDTQTVSLDLVAGQSYDVRIDYVADAPNQCCGVAGNRIGPAIRLLWTPPVDDYSPQIQEAVEAARNADVAVVVASEYLGEAIDRGSITLPQGQDALIRAVAAVNPNTVVVLATGGAVAVPWLDDVAGLFEVWYPGQEQGRIVASLLFGDEDFSGRLPQSWPVSDDQVVNGLGLTNPVYDINNLNVQLQHDEGVYVGYKRYDQLGLEPQFAFGYGLTYSTVEYRRLQVQERGGNQPAHIRVQVRNRGSVEVTETVQIYHGALPTSVDTPSRQLLGWDKVTLAPGQQRWVDIPIELDTPERLLSYFDAGRNEWVRPKGTVQIYAGASERDVRLTGSLRVR</sequence>
<dbReference type="Gene3D" id="2.60.120.260">
    <property type="entry name" value="Galactose-binding domain-like"/>
    <property type="match status" value="1"/>
</dbReference>
<dbReference type="Gene3D" id="3.40.50.1700">
    <property type="entry name" value="Glycoside hydrolase family 3 C-terminal domain"/>
    <property type="match status" value="1"/>
</dbReference>